<protein>
    <submittedName>
        <fullName evidence="3">Uncharacterized protein</fullName>
    </submittedName>
</protein>
<evidence type="ECO:0000256" key="1">
    <source>
        <dbReference type="SAM" id="MobiDB-lite"/>
    </source>
</evidence>
<dbReference type="EMBL" id="GBEZ01002814">
    <property type="protein sequence ID" value="JAC82276.1"/>
    <property type="molecule type" value="Transcribed_RNA"/>
</dbReference>
<evidence type="ECO:0000313" key="3">
    <source>
        <dbReference type="EMBL" id="JAC82276.1"/>
    </source>
</evidence>
<proteinExistence type="predicted"/>
<reference evidence="3" key="1">
    <citation type="submission" date="2014-05" db="EMBL/GenBank/DDBJ databases">
        <title>The transcriptome of the halophilic microalga Tetraselmis sp. GSL018 isolated from the Great Salt Lake, Utah.</title>
        <authorList>
            <person name="Jinkerson R.E."/>
            <person name="D'Adamo S."/>
            <person name="Posewitz M.C."/>
        </authorList>
    </citation>
    <scope>NUCLEOTIDE SEQUENCE</scope>
    <source>
        <strain evidence="3">GSL018</strain>
    </source>
</reference>
<feature type="compositionally biased region" description="Low complexity" evidence="1">
    <location>
        <begin position="116"/>
        <end position="133"/>
    </location>
</feature>
<dbReference type="AlphaFoldDB" id="A0A061SHS3"/>
<keyword evidence="2" id="KW-0812">Transmembrane</keyword>
<organism evidence="3">
    <name type="scientific">Tetraselmis sp. GSL018</name>
    <dbReference type="NCBI Taxonomy" id="582737"/>
    <lineage>
        <taxon>Eukaryota</taxon>
        <taxon>Viridiplantae</taxon>
        <taxon>Chlorophyta</taxon>
        <taxon>core chlorophytes</taxon>
        <taxon>Chlorodendrophyceae</taxon>
        <taxon>Chlorodendrales</taxon>
        <taxon>Chlorodendraceae</taxon>
        <taxon>Tetraselmis</taxon>
    </lineage>
</organism>
<sequence>MPSRKIKKMVTENEIMKMKKDDLKDVILTNGFGEYYKANMLKADLQVLALKSVGLAKEQTMPAPRATPVRSAASTYKRRQSIKPEQQPPDLKPEDGKEDEFTQPPDTPLTRRRAAEAAAAAANTPLPTTPEAAGIGASQEPADQKDVRKEADDSDEEETEGSPRGEPGTLGWSACDSTFWTAVDAVFMVTFFIVVVAVIAGYALSRPGVQDAAIGQWNALKALLRDLRPSS</sequence>
<name>A0A061SHS3_9CHLO</name>
<feature type="region of interest" description="Disordered" evidence="1">
    <location>
        <begin position="60"/>
        <end position="171"/>
    </location>
</feature>
<gene>
    <name evidence="3" type="ORF">TSPGSL018_6095</name>
</gene>
<feature type="transmembrane region" description="Helical" evidence="2">
    <location>
        <begin position="185"/>
        <end position="204"/>
    </location>
</feature>
<feature type="compositionally biased region" description="Basic and acidic residues" evidence="1">
    <location>
        <begin position="142"/>
        <end position="151"/>
    </location>
</feature>
<accession>A0A061SHS3</accession>
<keyword evidence="2" id="KW-1133">Transmembrane helix</keyword>
<evidence type="ECO:0000256" key="2">
    <source>
        <dbReference type="SAM" id="Phobius"/>
    </source>
</evidence>
<keyword evidence="2" id="KW-0472">Membrane</keyword>